<keyword evidence="1" id="KW-0812">Transmembrane</keyword>
<keyword evidence="3" id="KW-1185">Reference proteome</keyword>
<proteinExistence type="predicted"/>
<keyword evidence="1" id="KW-1133">Transmembrane helix</keyword>
<sequence>NPDLPIANDSLTVNFYRNVVGYTCGGCAIVGVLSVIAMSYIIFREEAQGKKNNNKPTDP</sequence>
<keyword evidence="1" id="KW-0472">Membrane</keyword>
<reference evidence="2" key="1">
    <citation type="submission" date="2021-06" db="EMBL/GenBank/DDBJ databases">
        <authorList>
            <person name="Hodson N. C."/>
            <person name="Mongue J. A."/>
            <person name="Jaron S. K."/>
        </authorList>
    </citation>
    <scope>NUCLEOTIDE SEQUENCE</scope>
</reference>
<evidence type="ECO:0000313" key="2">
    <source>
        <dbReference type="EMBL" id="CAG7733681.1"/>
    </source>
</evidence>
<evidence type="ECO:0000256" key="1">
    <source>
        <dbReference type="SAM" id="Phobius"/>
    </source>
</evidence>
<feature type="transmembrane region" description="Helical" evidence="1">
    <location>
        <begin position="20"/>
        <end position="43"/>
    </location>
</feature>
<comment type="caution">
    <text evidence="2">The sequence shown here is derived from an EMBL/GenBank/DDBJ whole genome shotgun (WGS) entry which is preliminary data.</text>
</comment>
<protein>
    <submittedName>
        <fullName evidence="2">Uncharacterized protein</fullName>
    </submittedName>
</protein>
<dbReference type="EMBL" id="CAJVCH010253344">
    <property type="protein sequence ID" value="CAG7733681.1"/>
    <property type="molecule type" value="Genomic_DNA"/>
</dbReference>
<organism evidence="2 3">
    <name type="scientific">Allacma fusca</name>
    <dbReference type="NCBI Taxonomy" id="39272"/>
    <lineage>
        <taxon>Eukaryota</taxon>
        <taxon>Metazoa</taxon>
        <taxon>Ecdysozoa</taxon>
        <taxon>Arthropoda</taxon>
        <taxon>Hexapoda</taxon>
        <taxon>Collembola</taxon>
        <taxon>Symphypleona</taxon>
        <taxon>Sminthuridae</taxon>
        <taxon>Allacma</taxon>
    </lineage>
</organism>
<feature type="non-terminal residue" evidence="2">
    <location>
        <position position="1"/>
    </location>
</feature>
<name>A0A8J2KEF6_9HEXA</name>
<dbReference type="Proteomes" id="UP000708208">
    <property type="component" value="Unassembled WGS sequence"/>
</dbReference>
<accession>A0A8J2KEF6</accession>
<evidence type="ECO:0000313" key="3">
    <source>
        <dbReference type="Proteomes" id="UP000708208"/>
    </source>
</evidence>
<gene>
    <name evidence="2" type="ORF">AFUS01_LOCUS22107</name>
</gene>
<dbReference type="AlphaFoldDB" id="A0A8J2KEF6"/>